<dbReference type="PANTHER" id="PTHR47703:SF2">
    <property type="entry name" value="D-AMINOACID AMINOTRANSFERASE-LIKE PLP-DEPENDENT ENZYMES SUPERFAMILY PROTEIN"/>
    <property type="match status" value="1"/>
</dbReference>
<dbReference type="SUPFAM" id="SSF56752">
    <property type="entry name" value="D-aminoacid aminotransferase-like PLP-dependent enzymes"/>
    <property type="match status" value="1"/>
</dbReference>
<dbReference type="PANTHER" id="PTHR47703">
    <property type="entry name" value="D-AMINOACID AMINOTRANSFERASE-LIKE PLP-DEPENDENT ENZYMES SUPERFAMILY PROTEIN"/>
    <property type="match status" value="1"/>
</dbReference>
<evidence type="ECO:0008006" key="3">
    <source>
        <dbReference type="Google" id="ProtNLM"/>
    </source>
</evidence>
<reference evidence="1 2" key="1">
    <citation type="submission" date="2024-11" db="EMBL/GenBank/DDBJ databases">
        <title>A near-complete genome assembly of Cinchona calisaya.</title>
        <authorList>
            <person name="Lian D.C."/>
            <person name="Zhao X.W."/>
            <person name="Wei L."/>
        </authorList>
    </citation>
    <scope>NUCLEOTIDE SEQUENCE [LARGE SCALE GENOMIC DNA]</scope>
    <source>
        <tissue evidence="1">Nenye</tissue>
    </source>
</reference>
<keyword evidence="2" id="KW-1185">Reference proteome</keyword>
<protein>
    <recommendedName>
        <fullName evidence="3">Aminotransferase class IV</fullName>
    </recommendedName>
</protein>
<evidence type="ECO:0000313" key="1">
    <source>
        <dbReference type="EMBL" id="KAL3523348.1"/>
    </source>
</evidence>
<dbReference type="Pfam" id="PF01063">
    <property type="entry name" value="Aminotran_4"/>
    <property type="match status" value="1"/>
</dbReference>
<dbReference type="Gene3D" id="3.20.10.10">
    <property type="entry name" value="D-amino Acid Aminotransferase, subunit A, domain 2"/>
    <property type="match status" value="1"/>
</dbReference>
<dbReference type="InterPro" id="IPR001544">
    <property type="entry name" value="Aminotrans_IV"/>
</dbReference>
<sequence>MSNCNRFLFTNGVLLRPADTPPPVATLLQTHPGAYTTTRTHNNGAEILFWERHLCRLSNSVKVLLNSRPEFLFKGGECRVPLVGVSAKSFKWDLVISALVNDSMGKALPFVLKERKFGEEMSITALVSGDLECLREIEDLDEKRIKGVFDVYLHFGGYVPRLFGIEGNGARLAVVGHGRDVANAKYSDWVRLRKDLEKLRPPSITELLLSNDGDHILEGCLTNFFVVCRKDESEETCEQKKLDAHSFEVQTAPISDGVLPGVIRQVIIDICTRNDIAFREVAPSWSQRKMWVEAFTTNSLRLLEHVETILVPSSWESVKSKTLMEISWEEKQFQVGPGRVTSIIQKKIMEKAKS</sequence>
<dbReference type="AlphaFoldDB" id="A0ABD2ZVL8"/>
<evidence type="ECO:0000313" key="2">
    <source>
        <dbReference type="Proteomes" id="UP001630127"/>
    </source>
</evidence>
<proteinExistence type="predicted"/>
<name>A0ABD2ZVL8_9GENT</name>
<accession>A0ABD2ZVL8</accession>
<comment type="caution">
    <text evidence="1">The sequence shown here is derived from an EMBL/GenBank/DDBJ whole genome shotgun (WGS) entry which is preliminary data.</text>
</comment>
<dbReference type="InterPro" id="IPR036038">
    <property type="entry name" value="Aminotransferase-like"/>
</dbReference>
<gene>
    <name evidence="1" type="ORF">ACH5RR_016182</name>
</gene>
<dbReference type="Proteomes" id="UP001630127">
    <property type="component" value="Unassembled WGS sequence"/>
</dbReference>
<dbReference type="EMBL" id="JBJUIK010000007">
    <property type="protein sequence ID" value="KAL3523348.1"/>
    <property type="molecule type" value="Genomic_DNA"/>
</dbReference>
<organism evidence="1 2">
    <name type="scientific">Cinchona calisaya</name>
    <dbReference type="NCBI Taxonomy" id="153742"/>
    <lineage>
        <taxon>Eukaryota</taxon>
        <taxon>Viridiplantae</taxon>
        <taxon>Streptophyta</taxon>
        <taxon>Embryophyta</taxon>
        <taxon>Tracheophyta</taxon>
        <taxon>Spermatophyta</taxon>
        <taxon>Magnoliopsida</taxon>
        <taxon>eudicotyledons</taxon>
        <taxon>Gunneridae</taxon>
        <taxon>Pentapetalae</taxon>
        <taxon>asterids</taxon>
        <taxon>lamiids</taxon>
        <taxon>Gentianales</taxon>
        <taxon>Rubiaceae</taxon>
        <taxon>Cinchonoideae</taxon>
        <taxon>Cinchoneae</taxon>
        <taxon>Cinchona</taxon>
    </lineage>
</organism>
<dbReference type="InterPro" id="IPR043132">
    <property type="entry name" value="BCAT-like_C"/>
</dbReference>